<dbReference type="SUPFAM" id="SSF50249">
    <property type="entry name" value="Nucleic acid-binding proteins"/>
    <property type="match status" value="1"/>
</dbReference>
<name>A0AAW9QV26_9CHRO</name>
<dbReference type="Gene3D" id="2.40.50.140">
    <property type="entry name" value="Nucleic acid-binding proteins"/>
    <property type="match status" value="1"/>
</dbReference>
<dbReference type="HAMAP" id="MF_00201">
    <property type="entry name" value="RecO"/>
    <property type="match status" value="1"/>
</dbReference>
<dbReference type="SUPFAM" id="SSF57863">
    <property type="entry name" value="ArfGap/RecO-like zinc finger"/>
    <property type="match status" value="1"/>
</dbReference>
<dbReference type="InterPro" id="IPR037278">
    <property type="entry name" value="ARFGAP/RecO"/>
</dbReference>
<dbReference type="InterPro" id="IPR022572">
    <property type="entry name" value="DNA_rep/recomb_RecO_N"/>
</dbReference>
<dbReference type="RefSeq" id="WP_332864944.1">
    <property type="nucleotide sequence ID" value="NZ_JBAFSM010000015.1"/>
</dbReference>
<reference evidence="9 10" key="1">
    <citation type="submission" date="2024-01" db="EMBL/GenBank/DDBJ databases">
        <title>Genomic insights into the taxonomy and metabolism of the cyanobacterium Pannus brasiliensis CCIBt3594.</title>
        <authorList>
            <person name="Machado M."/>
            <person name="Botero N.B."/>
            <person name="Andreote A.P.D."/>
            <person name="Feitosa A.M.T."/>
            <person name="Popin R."/>
            <person name="Sivonen K."/>
            <person name="Fiore M.F."/>
        </authorList>
    </citation>
    <scope>NUCLEOTIDE SEQUENCE [LARGE SCALE GENOMIC DNA]</scope>
    <source>
        <strain evidence="9 10">CCIBt3594</strain>
    </source>
</reference>
<comment type="function">
    <text evidence="7">Involved in DNA repair and RecF pathway recombination.</text>
</comment>
<proteinExistence type="inferred from homology"/>
<comment type="caution">
    <text evidence="9">The sequence shown here is derived from an EMBL/GenBank/DDBJ whole genome shotgun (WGS) entry which is preliminary data.</text>
</comment>
<dbReference type="Pfam" id="PF02565">
    <property type="entry name" value="RecO_C"/>
    <property type="match status" value="1"/>
</dbReference>
<dbReference type="GO" id="GO:0043590">
    <property type="term" value="C:bacterial nucleoid"/>
    <property type="evidence" value="ECO:0007669"/>
    <property type="project" value="TreeGrafter"/>
</dbReference>
<dbReference type="InterPro" id="IPR012340">
    <property type="entry name" value="NA-bd_OB-fold"/>
</dbReference>
<dbReference type="Pfam" id="PF11967">
    <property type="entry name" value="RecO_N"/>
    <property type="match status" value="1"/>
</dbReference>
<dbReference type="Gene3D" id="1.20.1440.120">
    <property type="entry name" value="Recombination protein O, C-terminal domain"/>
    <property type="match status" value="1"/>
</dbReference>
<evidence type="ECO:0000259" key="8">
    <source>
        <dbReference type="Pfam" id="PF11967"/>
    </source>
</evidence>
<dbReference type="PANTHER" id="PTHR33991">
    <property type="entry name" value="DNA REPAIR PROTEIN RECO"/>
    <property type="match status" value="1"/>
</dbReference>
<gene>
    <name evidence="7 9" type="primary">recO</name>
    <name evidence="9" type="ORF">V0288_10065</name>
</gene>
<protein>
    <recommendedName>
        <fullName evidence="2 7">DNA repair protein RecO</fullName>
    </recommendedName>
    <alternativeName>
        <fullName evidence="6 7">Recombination protein O</fullName>
    </alternativeName>
</protein>
<evidence type="ECO:0000256" key="4">
    <source>
        <dbReference type="ARBA" id="ARBA00023172"/>
    </source>
</evidence>
<evidence type="ECO:0000256" key="1">
    <source>
        <dbReference type="ARBA" id="ARBA00007452"/>
    </source>
</evidence>
<keyword evidence="3 7" id="KW-0227">DNA damage</keyword>
<dbReference type="Proteomes" id="UP001328733">
    <property type="component" value="Unassembled WGS sequence"/>
</dbReference>
<dbReference type="NCBIfam" id="TIGR00613">
    <property type="entry name" value="reco"/>
    <property type="match status" value="1"/>
</dbReference>
<dbReference type="InterPro" id="IPR003717">
    <property type="entry name" value="RecO"/>
</dbReference>
<dbReference type="EMBL" id="JBAFSM010000015">
    <property type="protein sequence ID" value="MEG3437463.1"/>
    <property type="molecule type" value="Genomic_DNA"/>
</dbReference>
<keyword evidence="5 7" id="KW-0234">DNA repair</keyword>
<dbReference type="InterPro" id="IPR042242">
    <property type="entry name" value="RecO_C"/>
</dbReference>
<feature type="domain" description="DNA replication/recombination mediator RecO N-terminal" evidence="8">
    <location>
        <begin position="1"/>
        <end position="80"/>
    </location>
</feature>
<dbReference type="GO" id="GO:0006310">
    <property type="term" value="P:DNA recombination"/>
    <property type="evidence" value="ECO:0007669"/>
    <property type="project" value="UniProtKB-UniRule"/>
</dbReference>
<evidence type="ECO:0000256" key="6">
    <source>
        <dbReference type="ARBA" id="ARBA00033409"/>
    </source>
</evidence>
<dbReference type="GO" id="GO:0006302">
    <property type="term" value="P:double-strand break repair"/>
    <property type="evidence" value="ECO:0007669"/>
    <property type="project" value="TreeGrafter"/>
</dbReference>
<keyword evidence="4 7" id="KW-0233">DNA recombination</keyword>
<keyword evidence="10" id="KW-1185">Reference proteome</keyword>
<dbReference type="PANTHER" id="PTHR33991:SF1">
    <property type="entry name" value="DNA REPAIR PROTEIN RECO"/>
    <property type="match status" value="1"/>
</dbReference>
<dbReference type="AlphaFoldDB" id="A0AAW9QV26"/>
<evidence type="ECO:0000256" key="3">
    <source>
        <dbReference type="ARBA" id="ARBA00022763"/>
    </source>
</evidence>
<evidence type="ECO:0000256" key="5">
    <source>
        <dbReference type="ARBA" id="ARBA00023204"/>
    </source>
</evidence>
<accession>A0AAW9QV26</accession>
<evidence type="ECO:0000256" key="7">
    <source>
        <dbReference type="HAMAP-Rule" id="MF_00201"/>
    </source>
</evidence>
<evidence type="ECO:0000256" key="2">
    <source>
        <dbReference type="ARBA" id="ARBA00021310"/>
    </source>
</evidence>
<sequence length="265" mass="29205">MSRTYQATGINLKGMAIGEADRLLTILTAERGLVRAIAPGARKFKSKLRGRSEIFVVNHLLIVEGKNLDKVIQADTIESYPKLSRDLGKLAVGQYLAEVVLAIALGDQPQSELYELFLEHLGRIERVSEPRQLLPHLCQALFHLMAIAGFAPQVHHCLLDRRPILPDPDNPNRTIGFSFHAGGTIDLSALRDETSLPKIDSKLNPLEVSLLQGLGESALPATETGVAVELAWINLDRLLRDYTGYHLGKTFRSSTLVEGLSPLEF</sequence>
<organism evidence="9 10">
    <name type="scientific">Pannus brasiliensis CCIBt3594</name>
    <dbReference type="NCBI Taxonomy" id="1427578"/>
    <lineage>
        <taxon>Bacteria</taxon>
        <taxon>Bacillati</taxon>
        <taxon>Cyanobacteriota</taxon>
        <taxon>Cyanophyceae</taxon>
        <taxon>Oscillatoriophycideae</taxon>
        <taxon>Chroococcales</taxon>
        <taxon>Microcystaceae</taxon>
        <taxon>Pannus</taxon>
    </lineage>
</organism>
<evidence type="ECO:0000313" key="10">
    <source>
        <dbReference type="Proteomes" id="UP001328733"/>
    </source>
</evidence>
<evidence type="ECO:0000313" key="9">
    <source>
        <dbReference type="EMBL" id="MEG3437463.1"/>
    </source>
</evidence>
<comment type="similarity">
    <text evidence="1 7">Belongs to the RecO family.</text>
</comment>